<dbReference type="RefSeq" id="WP_330484971.1">
    <property type="nucleotide sequence ID" value="NZ_JAZBJZ010000082.1"/>
</dbReference>
<evidence type="ECO:0000256" key="3">
    <source>
        <dbReference type="ARBA" id="ARBA00022989"/>
    </source>
</evidence>
<organism evidence="8 9">
    <name type="scientific">Tumidithrix elongata BACA0141</name>
    <dbReference type="NCBI Taxonomy" id="2716417"/>
    <lineage>
        <taxon>Bacteria</taxon>
        <taxon>Bacillati</taxon>
        <taxon>Cyanobacteriota</taxon>
        <taxon>Cyanophyceae</taxon>
        <taxon>Pseudanabaenales</taxon>
        <taxon>Pseudanabaenaceae</taxon>
        <taxon>Tumidithrix</taxon>
        <taxon>Tumidithrix elongata</taxon>
    </lineage>
</organism>
<evidence type="ECO:0000256" key="6">
    <source>
        <dbReference type="SAM" id="Phobius"/>
    </source>
</evidence>
<dbReference type="InterPro" id="IPR011701">
    <property type="entry name" value="MFS"/>
</dbReference>
<dbReference type="GO" id="GO:0005886">
    <property type="term" value="C:plasma membrane"/>
    <property type="evidence" value="ECO:0007669"/>
    <property type="project" value="UniProtKB-SubCell"/>
</dbReference>
<name>A0AAW9Q5R1_9CYAN</name>
<proteinExistence type="predicted"/>
<dbReference type="CDD" id="cd17324">
    <property type="entry name" value="MFS_NepI_like"/>
    <property type="match status" value="1"/>
</dbReference>
<feature type="transmembrane region" description="Helical" evidence="6">
    <location>
        <begin position="284"/>
        <end position="308"/>
    </location>
</feature>
<feature type="transmembrane region" description="Helical" evidence="6">
    <location>
        <begin position="344"/>
        <end position="363"/>
    </location>
</feature>
<dbReference type="SUPFAM" id="SSF103473">
    <property type="entry name" value="MFS general substrate transporter"/>
    <property type="match status" value="1"/>
</dbReference>
<keyword evidence="3 6" id="KW-1133">Transmembrane helix</keyword>
<dbReference type="PANTHER" id="PTHR42910">
    <property type="entry name" value="TRANSPORTER SCO4007-RELATED"/>
    <property type="match status" value="1"/>
</dbReference>
<feature type="transmembrane region" description="Helical" evidence="6">
    <location>
        <begin position="115"/>
        <end position="132"/>
    </location>
</feature>
<dbReference type="InterPro" id="IPR036259">
    <property type="entry name" value="MFS_trans_sf"/>
</dbReference>
<evidence type="ECO:0000313" key="8">
    <source>
        <dbReference type="EMBL" id="MEE3718538.1"/>
    </source>
</evidence>
<feature type="transmembrane region" description="Helical" evidence="6">
    <location>
        <begin position="144"/>
        <end position="162"/>
    </location>
</feature>
<feature type="transmembrane region" description="Helical" evidence="6">
    <location>
        <begin position="369"/>
        <end position="392"/>
    </location>
</feature>
<feature type="transmembrane region" description="Helical" evidence="6">
    <location>
        <begin position="232"/>
        <end position="251"/>
    </location>
</feature>
<reference evidence="8" key="1">
    <citation type="submission" date="2024-01" db="EMBL/GenBank/DDBJ databases">
        <title>Bank of Algae and Cyanobacteria of the Azores (BACA) strain genomes.</title>
        <authorList>
            <person name="Luz R."/>
            <person name="Cordeiro R."/>
            <person name="Fonseca A."/>
            <person name="Goncalves V."/>
        </authorList>
    </citation>
    <scope>NUCLEOTIDE SEQUENCE</scope>
    <source>
        <strain evidence="8">BACA0141</strain>
    </source>
</reference>
<evidence type="ECO:0000259" key="7">
    <source>
        <dbReference type="PROSITE" id="PS50850"/>
    </source>
</evidence>
<feature type="transmembrane region" description="Helical" evidence="6">
    <location>
        <begin position="404"/>
        <end position="424"/>
    </location>
</feature>
<dbReference type="Proteomes" id="UP001333818">
    <property type="component" value="Unassembled WGS sequence"/>
</dbReference>
<feature type="transmembrane region" description="Helical" evidence="6">
    <location>
        <begin position="78"/>
        <end position="95"/>
    </location>
</feature>
<dbReference type="Pfam" id="PF07690">
    <property type="entry name" value="MFS_1"/>
    <property type="match status" value="1"/>
</dbReference>
<feature type="transmembrane region" description="Helical" evidence="6">
    <location>
        <begin position="314"/>
        <end position="332"/>
    </location>
</feature>
<keyword evidence="4 6" id="KW-0472">Membrane</keyword>
<feature type="transmembrane region" description="Helical" evidence="6">
    <location>
        <begin position="168"/>
        <end position="190"/>
    </location>
</feature>
<protein>
    <submittedName>
        <fullName evidence="8">MFS transporter</fullName>
    </submittedName>
</protein>
<dbReference type="AlphaFoldDB" id="A0AAW9Q5R1"/>
<evidence type="ECO:0000313" key="9">
    <source>
        <dbReference type="Proteomes" id="UP001333818"/>
    </source>
</evidence>
<dbReference type="Gene3D" id="1.20.1250.20">
    <property type="entry name" value="MFS general substrate transporter like domains"/>
    <property type="match status" value="1"/>
</dbReference>
<feature type="compositionally biased region" description="Polar residues" evidence="5">
    <location>
        <begin position="42"/>
        <end position="54"/>
    </location>
</feature>
<keyword evidence="2 6" id="KW-0812">Transmembrane</keyword>
<sequence length="460" mass="50100">MSFRNFERTGLDDLWSLHDTSRSLIDFVPEEELEHDDKYANPNYSSDSMSQSHPIESPEEIASQVSEPTENFTTDRNLILLLSIVSGLAISNVYYNQPLLAQIGRNLQVSEHQIGIVPAVTQVGYSIGLLLLVPLGDRLERRKLIVTVLSLLVFAIVGVAISPNLTTLTVASLALGCLSIVAQLIIPMVAQMSSPLERGKTLGFLMSGLSVSLVFARTISGFIGETFGWRSIYWLSAGLIVTLAITVRGKLPIIPPASKLSYAKLMGSILQLIREQPILREASLNIALIFASFNAFWSTMIFFLESAYHYDGKVAGLFGLVGIVGALVTPLIGRLADEYTPRKILSYAIALALASFAILAIAGTYLSGLILGVLFLFLGMHSSFILNQIRIYSLVPNAESRLNTVYMVTNYTGGALGSFLGAVGWSLWQWQGVCTVAISLIGLAAIIHFKVFSFSKRSVL</sequence>
<gene>
    <name evidence="8" type="ORF">V2H45_17500</name>
</gene>
<dbReference type="PANTHER" id="PTHR42910:SF1">
    <property type="entry name" value="MAJOR FACILITATOR SUPERFAMILY (MFS) PROFILE DOMAIN-CONTAINING PROTEIN"/>
    <property type="match status" value="1"/>
</dbReference>
<evidence type="ECO:0000256" key="5">
    <source>
        <dbReference type="SAM" id="MobiDB-lite"/>
    </source>
</evidence>
<feature type="transmembrane region" description="Helical" evidence="6">
    <location>
        <begin position="430"/>
        <end position="452"/>
    </location>
</feature>
<evidence type="ECO:0000256" key="1">
    <source>
        <dbReference type="ARBA" id="ARBA00004651"/>
    </source>
</evidence>
<comment type="caution">
    <text evidence="8">The sequence shown here is derived from an EMBL/GenBank/DDBJ whole genome shotgun (WGS) entry which is preliminary data.</text>
</comment>
<evidence type="ECO:0000256" key="2">
    <source>
        <dbReference type="ARBA" id="ARBA00022692"/>
    </source>
</evidence>
<keyword evidence="9" id="KW-1185">Reference proteome</keyword>
<dbReference type="EMBL" id="JAZBJZ010000082">
    <property type="protein sequence ID" value="MEE3718538.1"/>
    <property type="molecule type" value="Genomic_DNA"/>
</dbReference>
<feature type="domain" description="Major facilitator superfamily (MFS) profile" evidence="7">
    <location>
        <begin position="75"/>
        <end position="460"/>
    </location>
</feature>
<comment type="subcellular location">
    <subcellularLocation>
        <location evidence="1">Cell membrane</location>
        <topology evidence="1">Multi-pass membrane protein</topology>
    </subcellularLocation>
</comment>
<evidence type="ECO:0000256" key="4">
    <source>
        <dbReference type="ARBA" id="ARBA00023136"/>
    </source>
</evidence>
<accession>A0AAW9Q5R1</accession>
<dbReference type="GO" id="GO:0022857">
    <property type="term" value="F:transmembrane transporter activity"/>
    <property type="evidence" value="ECO:0007669"/>
    <property type="project" value="InterPro"/>
</dbReference>
<feature type="region of interest" description="Disordered" evidence="5">
    <location>
        <begin position="36"/>
        <end position="65"/>
    </location>
</feature>
<dbReference type="InterPro" id="IPR020846">
    <property type="entry name" value="MFS_dom"/>
</dbReference>
<feature type="transmembrane region" description="Helical" evidence="6">
    <location>
        <begin position="202"/>
        <end position="220"/>
    </location>
</feature>
<dbReference type="PROSITE" id="PS50850">
    <property type="entry name" value="MFS"/>
    <property type="match status" value="1"/>
</dbReference>